<feature type="transmembrane region" description="Helical" evidence="7">
    <location>
        <begin position="234"/>
        <end position="253"/>
    </location>
</feature>
<keyword evidence="3 7" id="KW-0812">Transmembrane</keyword>
<dbReference type="InterPro" id="IPR010573">
    <property type="entry name" value="MFS_Str1/Tri12-like"/>
</dbReference>
<dbReference type="Pfam" id="PF06609">
    <property type="entry name" value="TRI12"/>
    <property type="match status" value="1"/>
</dbReference>
<feature type="transmembrane region" description="Helical" evidence="7">
    <location>
        <begin position="305"/>
        <end position="325"/>
    </location>
</feature>
<name>A0A261Y6G5_9FUNG</name>
<reference evidence="8 9" key="1">
    <citation type="journal article" date="2017" name="Mycologia">
        <title>Bifiguratus adelaidae, gen. et sp. nov., a new member of Mucoromycotina in endophytic and soil-dwelling habitats.</title>
        <authorList>
            <person name="Torres-Cruz T.J."/>
            <person name="Billingsley Tobias T.L."/>
            <person name="Almatruk M."/>
            <person name="Hesse C."/>
            <person name="Kuske C.R."/>
            <person name="Desiro A."/>
            <person name="Benucci G.M."/>
            <person name="Bonito G."/>
            <person name="Stajich J.E."/>
            <person name="Dunlap C."/>
            <person name="Arnold A.E."/>
            <person name="Porras-Alfaro A."/>
        </authorList>
    </citation>
    <scope>NUCLEOTIDE SEQUENCE [LARGE SCALE GENOMIC DNA]</scope>
    <source>
        <strain evidence="8 9">AZ0501</strain>
    </source>
</reference>
<feature type="compositionally biased region" description="Basic and acidic residues" evidence="6">
    <location>
        <begin position="337"/>
        <end position="354"/>
    </location>
</feature>
<comment type="caution">
    <text evidence="8">The sequence shown here is derived from an EMBL/GenBank/DDBJ whole genome shotgun (WGS) entry which is preliminary data.</text>
</comment>
<dbReference type="InterPro" id="IPR036259">
    <property type="entry name" value="MFS_trans_sf"/>
</dbReference>
<evidence type="ECO:0000256" key="1">
    <source>
        <dbReference type="ARBA" id="ARBA00004127"/>
    </source>
</evidence>
<dbReference type="OrthoDB" id="10021397at2759"/>
<feature type="region of interest" description="Disordered" evidence="6">
    <location>
        <begin position="332"/>
        <end position="354"/>
    </location>
</feature>
<keyword evidence="2" id="KW-0813">Transport</keyword>
<dbReference type="Gene3D" id="1.20.1250.20">
    <property type="entry name" value="MFS general substrate transporter like domains"/>
    <property type="match status" value="1"/>
</dbReference>
<keyword evidence="4 7" id="KW-1133">Transmembrane helix</keyword>
<dbReference type="PANTHER" id="PTHR23501">
    <property type="entry name" value="MAJOR FACILITATOR SUPERFAMILY"/>
    <property type="match status" value="1"/>
</dbReference>
<evidence type="ECO:0000313" key="8">
    <source>
        <dbReference type="EMBL" id="OZJ06084.1"/>
    </source>
</evidence>
<gene>
    <name evidence="8" type="ORF">BZG36_01115</name>
</gene>
<accession>A0A261Y6G5</accession>
<comment type="subcellular location">
    <subcellularLocation>
        <location evidence="1">Endomembrane system</location>
        <topology evidence="1">Multi-pass membrane protein</topology>
    </subcellularLocation>
</comment>
<feature type="transmembrane region" description="Helical" evidence="7">
    <location>
        <begin position="108"/>
        <end position="130"/>
    </location>
</feature>
<feature type="transmembrane region" description="Helical" evidence="7">
    <location>
        <begin position="35"/>
        <end position="54"/>
    </location>
</feature>
<dbReference type="GO" id="GO:0022857">
    <property type="term" value="F:transmembrane transporter activity"/>
    <property type="evidence" value="ECO:0007669"/>
    <property type="project" value="InterPro"/>
</dbReference>
<feature type="transmembrane region" description="Helical" evidence="7">
    <location>
        <begin position="66"/>
        <end position="88"/>
    </location>
</feature>
<dbReference type="GO" id="GO:0005886">
    <property type="term" value="C:plasma membrane"/>
    <property type="evidence" value="ECO:0007669"/>
    <property type="project" value="TreeGrafter"/>
</dbReference>
<dbReference type="EMBL" id="MVBO01000007">
    <property type="protein sequence ID" value="OZJ06084.1"/>
    <property type="molecule type" value="Genomic_DNA"/>
</dbReference>
<feature type="transmembrane region" description="Helical" evidence="7">
    <location>
        <begin position="142"/>
        <end position="163"/>
    </location>
</feature>
<feature type="transmembrane region" description="Helical" evidence="7">
    <location>
        <begin position="199"/>
        <end position="222"/>
    </location>
</feature>
<evidence type="ECO:0000256" key="3">
    <source>
        <dbReference type="ARBA" id="ARBA00022692"/>
    </source>
</evidence>
<proteinExistence type="predicted"/>
<protein>
    <recommendedName>
        <fullName evidence="10">Major facilitator superfamily (MFS) profile domain-containing protein</fullName>
    </recommendedName>
</protein>
<evidence type="ECO:0000256" key="2">
    <source>
        <dbReference type="ARBA" id="ARBA00022448"/>
    </source>
</evidence>
<evidence type="ECO:0000313" key="9">
    <source>
        <dbReference type="Proteomes" id="UP000242875"/>
    </source>
</evidence>
<organism evidence="8 9">
    <name type="scientific">Bifiguratus adelaidae</name>
    <dbReference type="NCBI Taxonomy" id="1938954"/>
    <lineage>
        <taxon>Eukaryota</taxon>
        <taxon>Fungi</taxon>
        <taxon>Fungi incertae sedis</taxon>
        <taxon>Mucoromycota</taxon>
        <taxon>Mucoromycotina</taxon>
        <taxon>Endogonomycetes</taxon>
        <taxon>Endogonales</taxon>
        <taxon>Endogonales incertae sedis</taxon>
        <taxon>Bifiguratus</taxon>
    </lineage>
</organism>
<dbReference type="PANTHER" id="PTHR23501:SF191">
    <property type="entry name" value="VACUOLAR BASIC AMINO ACID TRANSPORTER 4"/>
    <property type="match status" value="1"/>
</dbReference>
<evidence type="ECO:0008006" key="10">
    <source>
        <dbReference type="Google" id="ProtNLM"/>
    </source>
</evidence>
<evidence type="ECO:0000256" key="4">
    <source>
        <dbReference type="ARBA" id="ARBA00022989"/>
    </source>
</evidence>
<evidence type="ECO:0000256" key="5">
    <source>
        <dbReference type="ARBA" id="ARBA00023136"/>
    </source>
</evidence>
<dbReference type="AlphaFoldDB" id="A0A261Y6G5"/>
<evidence type="ECO:0000256" key="6">
    <source>
        <dbReference type="SAM" id="MobiDB-lite"/>
    </source>
</evidence>
<feature type="transmembrane region" description="Helical" evidence="7">
    <location>
        <begin position="169"/>
        <end position="187"/>
    </location>
</feature>
<dbReference type="SUPFAM" id="SSF103473">
    <property type="entry name" value="MFS general substrate transporter"/>
    <property type="match status" value="1"/>
</dbReference>
<dbReference type="GO" id="GO:0012505">
    <property type="term" value="C:endomembrane system"/>
    <property type="evidence" value="ECO:0007669"/>
    <property type="project" value="UniProtKB-SubCell"/>
</dbReference>
<keyword evidence="9" id="KW-1185">Reference proteome</keyword>
<sequence length="354" mass="37605">MSALLCVPTLISIVVFLKLKSPQGSMKEKLARLDYLGVLSLTACIVCILLAVSWGGTTYPWNSAPIIALFVVGGVLIIVTAIEIKWAVAPVVPPHFFKMRNPLAAFSTNFFCGFALYGAMYYVPLYFQFIKNESATTSGLETLPFVLGLAVASLIVGQLVTLLGIYRPFIWAGMAMCCIGSALLSLFDVNTSRGEQIGFLLILGIGCGFSMANLALAAQAAVPLKDLATVTTLAAIWRTVGGTIGIAISGTIFSNKLSSTLAQTLPNVTPDELSSILSGSTAALQGLPASQLYDIKHAYAQGLDLVYLSWGGLSGAGFLTSLFLVHKKLAKRPKVAKKVEDPEKGMPESETAQR</sequence>
<keyword evidence="5 7" id="KW-0472">Membrane</keyword>
<evidence type="ECO:0000256" key="7">
    <source>
        <dbReference type="SAM" id="Phobius"/>
    </source>
</evidence>
<dbReference type="Proteomes" id="UP000242875">
    <property type="component" value="Unassembled WGS sequence"/>
</dbReference>